<evidence type="ECO:0000259" key="1">
    <source>
        <dbReference type="Pfam" id="PF04669"/>
    </source>
</evidence>
<keyword evidence="3" id="KW-1185">Reference proteome</keyword>
<organism evidence="2 3">
    <name type="scientific">Mytilus galloprovincialis</name>
    <name type="common">Mediterranean mussel</name>
    <dbReference type="NCBI Taxonomy" id="29158"/>
    <lineage>
        <taxon>Eukaryota</taxon>
        <taxon>Metazoa</taxon>
        <taxon>Spiralia</taxon>
        <taxon>Lophotrochozoa</taxon>
        <taxon>Mollusca</taxon>
        <taxon>Bivalvia</taxon>
        <taxon>Autobranchia</taxon>
        <taxon>Pteriomorphia</taxon>
        <taxon>Mytilida</taxon>
        <taxon>Mytiloidea</taxon>
        <taxon>Mytilidae</taxon>
        <taxon>Mytilinae</taxon>
        <taxon>Mytilus</taxon>
    </lineage>
</organism>
<dbReference type="AlphaFoldDB" id="A0A8B6C9K9"/>
<evidence type="ECO:0000313" key="2">
    <source>
        <dbReference type="EMBL" id="VDI02149.1"/>
    </source>
</evidence>
<dbReference type="InterPro" id="IPR021148">
    <property type="entry name" value="Polysacc_synth_dom"/>
</dbReference>
<name>A0A8B6C9K9_MYTGA</name>
<proteinExistence type="predicted"/>
<dbReference type="InterPro" id="IPR008476">
    <property type="entry name" value="PBDC1_metazoa/fungi"/>
</dbReference>
<dbReference type="Proteomes" id="UP000596742">
    <property type="component" value="Unassembled WGS sequence"/>
</dbReference>
<feature type="domain" description="Polysaccharide biosynthesis" evidence="1">
    <location>
        <begin position="33"/>
        <end position="155"/>
    </location>
</feature>
<dbReference type="OrthoDB" id="10248897at2759"/>
<dbReference type="GO" id="GO:0005737">
    <property type="term" value="C:cytoplasm"/>
    <property type="evidence" value="ECO:0007669"/>
    <property type="project" value="TreeGrafter"/>
</dbReference>
<dbReference type="PANTHER" id="PTHR13410:SF9">
    <property type="entry name" value="PROTEIN PBDC1"/>
    <property type="match status" value="1"/>
</dbReference>
<dbReference type="Gene3D" id="1.10.3560.10">
    <property type="entry name" value="yst0336 like domain"/>
    <property type="match status" value="1"/>
</dbReference>
<dbReference type="Pfam" id="PF04669">
    <property type="entry name" value="PBDC1"/>
    <property type="match status" value="1"/>
</dbReference>
<accession>A0A8B6C9K9</accession>
<sequence length="163" mass="18990">MAFDLGGLNANQLQSASSVLSSDASKYENREELEFEWAKKAYHHAETYFNLISSVNPAILKLTKIDTDIYTHFRDEFPDFKIDVIDVDQMKSAEGKEKWRPFCEFYKEKVEDYNMGSLLRTDCTQDYSEENSFLVVRIQFLAVEIARNREGLNSNLRFKKDTS</sequence>
<evidence type="ECO:0000313" key="3">
    <source>
        <dbReference type="Proteomes" id="UP000596742"/>
    </source>
</evidence>
<comment type="caution">
    <text evidence="2">The sequence shown here is derived from an EMBL/GenBank/DDBJ whole genome shotgun (WGS) entry which is preliminary data.</text>
</comment>
<dbReference type="EMBL" id="UYJE01001437">
    <property type="protein sequence ID" value="VDI02149.1"/>
    <property type="molecule type" value="Genomic_DNA"/>
</dbReference>
<dbReference type="InterPro" id="IPR023139">
    <property type="entry name" value="PBDC1-like_dom_sf"/>
</dbReference>
<gene>
    <name evidence="2" type="ORF">MGAL_10B032283</name>
</gene>
<protein>
    <recommendedName>
        <fullName evidence="1">Polysaccharide biosynthesis domain-containing protein</fullName>
    </recommendedName>
</protein>
<dbReference type="PANTHER" id="PTHR13410">
    <property type="entry name" value="PROTEIN PBDC1"/>
    <property type="match status" value="1"/>
</dbReference>
<reference evidence="2" key="1">
    <citation type="submission" date="2018-11" db="EMBL/GenBank/DDBJ databases">
        <authorList>
            <person name="Alioto T."/>
            <person name="Alioto T."/>
        </authorList>
    </citation>
    <scope>NUCLEOTIDE SEQUENCE</scope>
</reference>